<protein>
    <recommendedName>
        <fullName evidence="4">DUF883 domain-containing protein</fullName>
    </recommendedName>
</protein>
<sequence length="101" mass="10711">MAQENANHRTASADYDAVVEQMATLRQDMMELARNVQTAAGTRSQALAKDVTNGMSDAVSYLGRKGHDADVRIEGAVAANPYMALGLAVGMGILLGAMTRR</sequence>
<keyword evidence="1" id="KW-0472">Membrane</keyword>
<feature type="transmembrane region" description="Helical" evidence="1">
    <location>
        <begin position="82"/>
        <end position="99"/>
    </location>
</feature>
<dbReference type="Proteomes" id="UP000241362">
    <property type="component" value="Unassembled WGS sequence"/>
</dbReference>
<name>A0A2T4JE01_FUSBL</name>
<keyword evidence="3" id="KW-1185">Reference proteome</keyword>
<dbReference type="EMBL" id="PZKE01000002">
    <property type="protein sequence ID" value="PTE16144.1"/>
    <property type="molecule type" value="Genomic_DNA"/>
</dbReference>
<keyword evidence="1" id="KW-0812">Transmembrane</keyword>
<gene>
    <name evidence="2" type="ORF">C5F44_03775</name>
</gene>
<dbReference type="RefSeq" id="WP_107672152.1">
    <property type="nucleotide sequence ID" value="NZ_PZKE01000002.1"/>
</dbReference>
<organism evidence="2 3">
    <name type="scientific">Fuscovulum blasticum DSM 2131</name>
    <dbReference type="NCBI Taxonomy" id="1188250"/>
    <lineage>
        <taxon>Bacteria</taxon>
        <taxon>Pseudomonadati</taxon>
        <taxon>Pseudomonadota</taxon>
        <taxon>Alphaproteobacteria</taxon>
        <taxon>Rhodobacterales</taxon>
        <taxon>Paracoccaceae</taxon>
        <taxon>Pseudogemmobacter</taxon>
    </lineage>
</organism>
<evidence type="ECO:0008006" key="4">
    <source>
        <dbReference type="Google" id="ProtNLM"/>
    </source>
</evidence>
<proteinExistence type="predicted"/>
<evidence type="ECO:0000256" key="1">
    <source>
        <dbReference type="SAM" id="Phobius"/>
    </source>
</evidence>
<evidence type="ECO:0000313" key="3">
    <source>
        <dbReference type="Proteomes" id="UP000241362"/>
    </source>
</evidence>
<dbReference type="AlphaFoldDB" id="A0A2T4JE01"/>
<keyword evidence="1" id="KW-1133">Transmembrane helix</keyword>
<accession>A0A2T4JE01</accession>
<evidence type="ECO:0000313" key="2">
    <source>
        <dbReference type="EMBL" id="PTE16144.1"/>
    </source>
</evidence>
<reference evidence="2 3" key="1">
    <citation type="submission" date="2018-03" db="EMBL/GenBank/DDBJ databases">
        <title>Rhodobacter blasticus.</title>
        <authorList>
            <person name="Meyer T.E."/>
            <person name="Miller S."/>
            <person name="Lodha T."/>
            <person name="Gandham S."/>
            <person name="Chintalapati S."/>
            <person name="Chintalapati V.R."/>
        </authorList>
    </citation>
    <scope>NUCLEOTIDE SEQUENCE [LARGE SCALE GENOMIC DNA]</scope>
    <source>
        <strain evidence="2 3">DSM 2131</strain>
    </source>
</reference>
<comment type="caution">
    <text evidence="2">The sequence shown here is derived from an EMBL/GenBank/DDBJ whole genome shotgun (WGS) entry which is preliminary data.</text>
</comment>